<gene>
    <name evidence="2" type="ORF">EGO53_12245</name>
</gene>
<evidence type="ECO:0000313" key="2">
    <source>
        <dbReference type="EMBL" id="QDL32517.1"/>
    </source>
</evidence>
<organism evidence="2 3">
    <name type="scientific">Serratia liquefaciens</name>
    <dbReference type="NCBI Taxonomy" id="614"/>
    <lineage>
        <taxon>Bacteria</taxon>
        <taxon>Pseudomonadati</taxon>
        <taxon>Pseudomonadota</taxon>
        <taxon>Gammaproteobacteria</taxon>
        <taxon>Enterobacterales</taxon>
        <taxon>Yersiniaceae</taxon>
        <taxon>Serratia</taxon>
    </lineage>
</organism>
<evidence type="ECO:0000313" key="3">
    <source>
        <dbReference type="Proteomes" id="UP000317572"/>
    </source>
</evidence>
<keyword evidence="1" id="KW-0472">Membrane</keyword>
<protein>
    <submittedName>
        <fullName evidence="2">Uncharacterized protein</fullName>
    </submittedName>
</protein>
<dbReference type="EMBL" id="CP033893">
    <property type="protein sequence ID" value="QDL32517.1"/>
    <property type="molecule type" value="Genomic_DNA"/>
</dbReference>
<dbReference type="AlphaFoldDB" id="A0A515CWH4"/>
<name>A0A515CWH4_SERLI</name>
<sequence length="68" mass="7270">MADMAVSSDDKDQTMRLGATSSSSIIALFFGATAYFELNCAIALETLVHHRRAAVYRGTSLSRGMALA</sequence>
<evidence type="ECO:0000256" key="1">
    <source>
        <dbReference type="SAM" id="Phobius"/>
    </source>
</evidence>
<feature type="transmembrane region" description="Helical" evidence="1">
    <location>
        <begin position="25"/>
        <end position="48"/>
    </location>
</feature>
<keyword evidence="1" id="KW-0812">Transmembrane</keyword>
<proteinExistence type="predicted"/>
<dbReference type="Proteomes" id="UP000317572">
    <property type="component" value="Chromosome"/>
</dbReference>
<keyword evidence="1" id="KW-1133">Transmembrane helix</keyword>
<accession>A0A515CWH4</accession>
<reference evidence="2 3" key="1">
    <citation type="submission" date="2018-11" db="EMBL/GenBank/DDBJ databases">
        <title>The first complete genome of Serratia liquefaciens isolated from metalophyte plant revel distinctness adaptive mechanisms in an extreme habitat.</title>
        <authorList>
            <person name="Caneschi W.L."/>
            <person name="Sanchez A.B."/>
            <person name="Felestrino E.B."/>
            <person name="Assis R.A.B."/>
            <person name="Lemes C.G.C."/>
            <person name="Cordeiro I.F."/>
            <person name="Fonseca N.P."/>
            <person name="Villa M."/>
            <person name="Vieira I.T."/>
            <person name="Moraes L.A."/>
            <person name="Kamino L.H.Y."/>
            <person name="do Carmo F."/>
            <person name="Garcia C.M."/>
            <person name="Almeida N.F."/>
            <person name="Silva R.S."/>
            <person name="Ferro J.A."/>
            <person name="Ferro M.I.T."/>
            <person name="Varani A.M."/>
            <person name="Ferreira R.M."/>
            <person name="dos Santos V.L."/>
            <person name="Silva U.C."/>
            <person name="Setubal J.C."/>
            <person name="Moreira L.M."/>
        </authorList>
    </citation>
    <scope>NUCLEOTIDE SEQUENCE [LARGE SCALE GENOMIC DNA]</scope>
    <source>
        <strain evidence="2 3">FG3</strain>
    </source>
</reference>